<dbReference type="Pfam" id="PF13737">
    <property type="entry name" value="DDE_Tnp_1_5"/>
    <property type="match status" value="1"/>
</dbReference>
<comment type="caution">
    <text evidence="2">The sequence shown here is derived from an EMBL/GenBank/DDBJ whole genome shotgun (WGS) entry which is preliminary data.</text>
</comment>
<protein>
    <submittedName>
        <fullName evidence="2">IS5 family transposase</fullName>
    </submittedName>
</protein>
<dbReference type="InterPro" id="IPR053172">
    <property type="entry name" value="Tn903_transposase"/>
</dbReference>
<name>A0ABX0N4K0_9BURK</name>
<accession>A0ABX0N4K0</accession>
<evidence type="ECO:0000259" key="1">
    <source>
        <dbReference type="Pfam" id="PF13737"/>
    </source>
</evidence>
<dbReference type="PANTHER" id="PTHR34631">
    <property type="match status" value="1"/>
</dbReference>
<dbReference type="PANTHER" id="PTHR34631:SF3">
    <property type="entry name" value="ISSOD12 TRANSPOSASE TNPA_ISSOD12"/>
    <property type="match status" value="1"/>
</dbReference>
<evidence type="ECO:0000313" key="2">
    <source>
        <dbReference type="EMBL" id="NHZ80184.1"/>
    </source>
</evidence>
<keyword evidence="3" id="KW-1185">Reference proteome</keyword>
<sequence>MWHLFPSCSHVPYKHSEDRRHQFKKPRYKVTNWPDYNAALKQRVDFTMWFTEEAIAQWCPAKTGARGRPTKYSNVAIETALFLRQVFHLALRQTEGFMNSLARALKVEISIPDFSCISKRSIGLQRHVLSNALEPGAVVIVDSTGLKVYGRDEWRQEQHDVAARRTWRKLHLAIDEHHQILACELTTPEVGDPTAVPDLLGQITTPFETFMGDGAYDGEPVAQAVLEKQPDAQVVIPPHKGAVLSTTGHTWRGKHIKTIAQEGRLMWQRITGYNFRSYVELAMQRYKRIFGNTMKARALARQKTEAWISASALNKMTSFGMPLSVEI</sequence>
<feature type="domain" description="Transposase DDE" evidence="1">
    <location>
        <begin position="41"/>
        <end position="151"/>
    </location>
</feature>
<gene>
    <name evidence="2" type="ORF">F2P44_12995</name>
</gene>
<organism evidence="2 3">
    <name type="scientific">Massilia frigida</name>
    <dbReference type="NCBI Taxonomy" id="2609281"/>
    <lineage>
        <taxon>Bacteria</taxon>
        <taxon>Pseudomonadati</taxon>
        <taxon>Pseudomonadota</taxon>
        <taxon>Betaproteobacteria</taxon>
        <taxon>Burkholderiales</taxon>
        <taxon>Oxalobacteraceae</taxon>
        <taxon>Telluria group</taxon>
        <taxon>Massilia</taxon>
    </lineage>
</organism>
<dbReference type="EMBL" id="WHJG01000011">
    <property type="protein sequence ID" value="NHZ80184.1"/>
    <property type="molecule type" value="Genomic_DNA"/>
</dbReference>
<dbReference type="InterPro" id="IPR053520">
    <property type="entry name" value="Transposase_Tn903"/>
</dbReference>
<dbReference type="InterPro" id="IPR025668">
    <property type="entry name" value="Tnp_DDE_dom"/>
</dbReference>
<reference evidence="2 3" key="1">
    <citation type="submission" date="2019-10" db="EMBL/GenBank/DDBJ databases">
        <title>Taxonomy of Antarctic Massilia spp.: description of Massilia rubra sp. nov., Massilia aquatica sp. nov., Massilia mucilaginosa sp. nov., Massilia frigida sp. nov. isolated from streams, lakes and regoliths.</title>
        <authorList>
            <person name="Holochova P."/>
            <person name="Sedlacek I."/>
            <person name="Kralova S."/>
            <person name="Maslanova I."/>
            <person name="Busse H.-J."/>
            <person name="Stankova E."/>
            <person name="Vrbovska V."/>
            <person name="Kovarovic V."/>
            <person name="Bartak M."/>
            <person name="Svec P."/>
            <person name="Pantucek R."/>
        </authorList>
    </citation>
    <scope>NUCLEOTIDE SEQUENCE [LARGE SCALE GENOMIC DNA]</scope>
    <source>
        <strain evidence="2 3">CCM 8695</strain>
    </source>
</reference>
<proteinExistence type="predicted"/>
<dbReference type="NCBIfam" id="NF033579">
    <property type="entry name" value="transpos_IS5_2"/>
    <property type="match status" value="1"/>
</dbReference>
<evidence type="ECO:0000313" key="3">
    <source>
        <dbReference type="Proteomes" id="UP000621455"/>
    </source>
</evidence>
<dbReference type="Proteomes" id="UP000621455">
    <property type="component" value="Unassembled WGS sequence"/>
</dbReference>